<dbReference type="Pfam" id="PF01066">
    <property type="entry name" value="CDP-OH_P_transf"/>
    <property type="match status" value="1"/>
</dbReference>
<keyword evidence="5" id="KW-0444">Lipid biosynthesis</keyword>
<dbReference type="Proteomes" id="UP000694427">
    <property type="component" value="Unplaced"/>
</dbReference>
<dbReference type="PANTHER" id="PTHR10414:SF47">
    <property type="entry name" value="ETHANOLAMINEPHOSPHOTRANSFERASE 1"/>
    <property type="match status" value="1"/>
</dbReference>
<keyword evidence="5" id="KW-0443">Lipid metabolism</keyword>
<organism evidence="10 11">
    <name type="scientific">Cyprinus carpio</name>
    <name type="common">Common carp</name>
    <dbReference type="NCBI Taxonomy" id="7962"/>
    <lineage>
        <taxon>Eukaryota</taxon>
        <taxon>Metazoa</taxon>
        <taxon>Chordata</taxon>
        <taxon>Craniata</taxon>
        <taxon>Vertebrata</taxon>
        <taxon>Euteleostomi</taxon>
        <taxon>Actinopterygii</taxon>
        <taxon>Neopterygii</taxon>
        <taxon>Teleostei</taxon>
        <taxon>Ostariophysi</taxon>
        <taxon>Cypriniformes</taxon>
        <taxon>Cyprinidae</taxon>
        <taxon>Cyprininae</taxon>
        <taxon>Cyprinus</taxon>
    </lineage>
</organism>
<keyword evidence="4 9" id="KW-0472">Membrane</keyword>
<feature type="transmembrane region" description="Helical" evidence="9">
    <location>
        <begin position="276"/>
        <end position="300"/>
    </location>
</feature>
<dbReference type="PIRSF" id="PIRSF015665">
    <property type="entry name" value="CHOPT"/>
    <property type="match status" value="1"/>
</dbReference>
<keyword evidence="5" id="KW-0594">Phospholipid biosynthesis</keyword>
<dbReference type="InterPro" id="IPR043130">
    <property type="entry name" value="CDP-OH_PTrfase_TM_dom"/>
</dbReference>
<dbReference type="InterPro" id="IPR048254">
    <property type="entry name" value="CDP_ALCOHOL_P_TRANSF_CS"/>
</dbReference>
<dbReference type="GO" id="GO:0005789">
    <property type="term" value="C:endoplasmic reticulum membrane"/>
    <property type="evidence" value="ECO:0007669"/>
    <property type="project" value="TreeGrafter"/>
</dbReference>
<dbReference type="InterPro" id="IPR000462">
    <property type="entry name" value="CDP-OH_P_trans"/>
</dbReference>
<feature type="transmembrane region" description="Helical" evidence="9">
    <location>
        <begin position="144"/>
        <end position="165"/>
    </location>
</feature>
<reference evidence="10" key="2">
    <citation type="submission" date="2025-09" db="UniProtKB">
        <authorList>
            <consortium name="Ensembl"/>
        </authorList>
    </citation>
    <scope>IDENTIFICATION</scope>
</reference>
<comment type="similarity">
    <text evidence="2 8">Belongs to the CDP-alcohol phosphatidyltransferase class-I family.</text>
</comment>
<evidence type="ECO:0000313" key="10">
    <source>
        <dbReference type="Ensembl" id="ENSCCRP00010085360.1"/>
    </source>
</evidence>
<feature type="transmembrane region" description="Helical" evidence="9">
    <location>
        <begin position="171"/>
        <end position="191"/>
    </location>
</feature>
<proteinExistence type="inferred from homology"/>
<dbReference type="Gene3D" id="1.20.120.1760">
    <property type="match status" value="1"/>
</dbReference>
<keyword evidence="9" id="KW-1133">Transmembrane helix</keyword>
<feature type="transmembrane region" description="Helical" evidence="9">
    <location>
        <begin position="98"/>
        <end position="123"/>
    </location>
</feature>
<evidence type="ECO:0000256" key="6">
    <source>
        <dbReference type="ARBA" id="ARBA00023264"/>
    </source>
</evidence>
<evidence type="ECO:0000256" key="4">
    <source>
        <dbReference type="ARBA" id="ARBA00023136"/>
    </source>
</evidence>
<feature type="transmembrane region" description="Helical" evidence="9">
    <location>
        <begin position="242"/>
        <end position="264"/>
    </location>
</feature>
<evidence type="ECO:0000256" key="8">
    <source>
        <dbReference type="RuleBase" id="RU003750"/>
    </source>
</evidence>
<dbReference type="Ensembl" id="ENSCCRT00010094705.1">
    <property type="protein sequence ID" value="ENSCCRP00010085360.1"/>
    <property type="gene ID" value="ENSCCRG00010037286.1"/>
</dbReference>
<dbReference type="GO" id="GO:0006646">
    <property type="term" value="P:phosphatidylethanolamine biosynthetic process"/>
    <property type="evidence" value="ECO:0007669"/>
    <property type="project" value="TreeGrafter"/>
</dbReference>
<dbReference type="GO" id="GO:0005794">
    <property type="term" value="C:Golgi apparatus"/>
    <property type="evidence" value="ECO:0007669"/>
    <property type="project" value="TreeGrafter"/>
</dbReference>
<dbReference type="PANTHER" id="PTHR10414">
    <property type="entry name" value="ETHANOLAMINEPHOSPHOTRANSFERASE"/>
    <property type="match status" value="1"/>
</dbReference>
<evidence type="ECO:0000256" key="7">
    <source>
        <dbReference type="ARBA" id="ARBA00025707"/>
    </source>
</evidence>
<evidence type="ECO:0000256" key="5">
    <source>
        <dbReference type="ARBA" id="ARBA00023209"/>
    </source>
</evidence>
<keyword evidence="9" id="KW-0812">Transmembrane</keyword>
<evidence type="ECO:0000313" key="11">
    <source>
        <dbReference type="Proteomes" id="UP000694427"/>
    </source>
</evidence>
<name>A0A8C1R3Q5_CYPCA</name>
<evidence type="ECO:0000256" key="9">
    <source>
        <dbReference type="SAM" id="Phobius"/>
    </source>
</evidence>
<comment type="pathway">
    <text evidence="7">Phospholipid metabolism.</text>
</comment>
<feature type="transmembrane region" description="Helical" evidence="9">
    <location>
        <begin position="366"/>
        <end position="384"/>
    </location>
</feature>
<dbReference type="AlphaFoldDB" id="A0A8C1R3Q5"/>
<keyword evidence="11" id="KW-1185">Reference proteome</keyword>
<evidence type="ECO:0000256" key="1">
    <source>
        <dbReference type="ARBA" id="ARBA00004370"/>
    </source>
</evidence>
<accession>A0A8C1R3Q5</accession>
<keyword evidence="3 8" id="KW-0808">Transferase</keyword>
<reference evidence="10" key="1">
    <citation type="submission" date="2025-08" db="UniProtKB">
        <authorList>
            <consortium name="Ensembl"/>
        </authorList>
    </citation>
    <scope>IDENTIFICATION</scope>
</reference>
<dbReference type="GO" id="GO:0004307">
    <property type="term" value="F:ethanolaminephosphotransferase activity"/>
    <property type="evidence" value="ECO:0007669"/>
    <property type="project" value="TreeGrafter"/>
</dbReference>
<feature type="transmembrane region" description="Helical" evidence="9">
    <location>
        <begin position="342"/>
        <end position="360"/>
    </location>
</feature>
<dbReference type="PROSITE" id="PS00379">
    <property type="entry name" value="CDP_ALCOHOL_P_TRANSF"/>
    <property type="match status" value="1"/>
</dbReference>
<feature type="transmembrane region" description="Helical" evidence="9">
    <location>
        <begin position="212"/>
        <end position="230"/>
    </location>
</feature>
<protein>
    <submittedName>
        <fullName evidence="10">Selenoprotein I</fullName>
    </submittedName>
</protein>
<sequence>MKRHIGLWAEFRASRHCNATAHARHCGNCEPTRVNFGPSRSRAAVIMALYHYVTQEQLSGFDKYKYSAVDSNPLSIYVMHPFWNSVVKILPTWLAPNLITFTGFMFLVLTFTLLSFFDFDFYASDGVDGKQARRTNSSTPLGELFDHGLDSWACVFFVATVYSVFGRGETGVGVVTLYYLLWVVLFSFILSHWEKYNTGILFLPWGYDISQVTISVVYIITAVVGVEAWYKPVIGIVQYRDLFTVMIVGCLFVVTLPMSLYNVFKAYRNSTLKHSSVYEALLPFFSPVLLFVLSTLWISLSPTDIIEKQPRIFYLMVGTAFSNVTCKLIVCQMSNTRCKPLSLLLLPMTAVVLLVISGVVQHGEITVLYIWTAIVILTHIHYGVSVVKQLSDHFNIYAFSLKKPNSD</sequence>
<keyword evidence="6" id="KW-1208">Phospholipid metabolism</keyword>
<dbReference type="InterPro" id="IPR014472">
    <property type="entry name" value="CHOPT"/>
</dbReference>
<evidence type="ECO:0000256" key="3">
    <source>
        <dbReference type="ARBA" id="ARBA00022679"/>
    </source>
</evidence>
<comment type="subcellular location">
    <subcellularLocation>
        <location evidence="1">Membrane</location>
    </subcellularLocation>
</comment>
<evidence type="ECO:0000256" key="2">
    <source>
        <dbReference type="ARBA" id="ARBA00010441"/>
    </source>
</evidence>